<comment type="caution">
    <text evidence="12">The sequence shown here is derived from an EMBL/GenBank/DDBJ whole genome shotgun (WGS) entry which is preliminary data.</text>
</comment>
<dbReference type="GO" id="GO:0030496">
    <property type="term" value="C:midbody"/>
    <property type="evidence" value="ECO:0007669"/>
    <property type="project" value="UniProtKB-SubCell"/>
</dbReference>
<feature type="coiled-coil region" evidence="10">
    <location>
        <begin position="234"/>
        <end position="264"/>
    </location>
</feature>
<evidence type="ECO:0000256" key="10">
    <source>
        <dbReference type="SAM" id="Coils"/>
    </source>
</evidence>
<dbReference type="GO" id="GO:0005814">
    <property type="term" value="C:centriole"/>
    <property type="evidence" value="ECO:0007669"/>
    <property type="project" value="UniProtKB-SubCell"/>
</dbReference>
<evidence type="ECO:0000313" key="13">
    <source>
        <dbReference type="Proteomes" id="UP000527355"/>
    </source>
</evidence>
<sequence>MATGDLKRSLRNLEQMLRSLNYPQEVDCVGLIKGDLAASLPIISYSLTSYSPYVAELLMESNVELIAKNDLRFIDTVYKLLRDQFNYKPILTKKQFLQCGFAEWKIQIICDILNCVMKKHKELSGLDKTSSLQRKKVNFVKSEPCSSSEKSSAESVGIDITGRFMTSGKKKAVVIRHLYNEDGVSISDSTLSTTTDVSEACAVSDLKDTEIKTPEEKIPEIKSEQQDIKANPELTVLQTLLAECQEKLKKLTQIECRLNSLEEKMKGKVMVDEKTWTNLISRVTLLETELLLSKKNDNYFYYDEMNEDCASGSSRNILKLDNRCKEKEVGIPLTSCYRTTSRDSTPRTSTLNYCGLKEISEETTIQKMERMKKMFEETAELLKGSNHSL</sequence>
<dbReference type="AlphaFoldDB" id="A0A7J7XEC8"/>
<proteinExistence type="predicted"/>
<evidence type="ECO:0000256" key="7">
    <source>
        <dbReference type="ARBA" id="ARBA00023212"/>
    </source>
</evidence>
<evidence type="ECO:0000259" key="11">
    <source>
        <dbReference type="Pfam" id="PF15007"/>
    </source>
</evidence>
<accession>A0A7J7XEC8</accession>
<evidence type="ECO:0000256" key="6">
    <source>
        <dbReference type="ARBA" id="ARBA00023054"/>
    </source>
</evidence>
<dbReference type="GO" id="GO:0007099">
    <property type="term" value="P:centriole replication"/>
    <property type="evidence" value="ECO:0007669"/>
    <property type="project" value="TreeGrafter"/>
</dbReference>
<protein>
    <recommendedName>
        <fullName evidence="4">Centrosomal protein of 44 kDa</fullName>
    </recommendedName>
</protein>
<comment type="subcellular location">
    <subcellularLocation>
        <location evidence="1">Cytoplasm</location>
        <location evidence="1">Cytoskeleton</location>
        <location evidence="1">Microtubule organizing center</location>
        <location evidence="1">Centrosome</location>
        <location evidence="1">Centriole</location>
    </subcellularLocation>
    <subcellularLocation>
        <location evidence="3">Cytoplasm</location>
        <location evidence="3">Cytoskeleton</location>
        <location evidence="3">Spindle pole</location>
    </subcellularLocation>
    <subcellularLocation>
        <location evidence="2">Midbody</location>
    </subcellularLocation>
</comment>
<dbReference type="OrthoDB" id="259598at2759"/>
<keyword evidence="13" id="KW-1185">Reference proteome</keyword>
<evidence type="ECO:0000256" key="3">
    <source>
        <dbReference type="ARBA" id="ARBA00004647"/>
    </source>
</evidence>
<evidence type="ECO:0000313" key="12">
    <source>
        <dbReference type="EMBL" id="KAF6348051.1"/>
    </source>
</evidence>
<keyword evidence="6 10" id="KW-0175">Coiled coil</keyword>
<reference evidence="12 13" key="1">
    <citation type="journal article" date="2020" name="Nature">
        <title>Six reference-quality genomes reveal evolution of bat adaptations.</title>
        <authorList>
            <person name="Jebb D."/>
            <person name="Huang Z."/>
            <person name="Pippel M."/>
            <person name="Hughes G.M."/>
            <person name="Lavrichenko K."/>
            <person name="Devanna P."/>
            <person name="Winkler S."/>
            <person name="Jermiin L.S."/>
            <person name="Skirmuntt E.C."/>
            <person name="Katzourakis A."/>
            <person name="Burkitt-Gray L."/>
            <person name="Ray D.A."/>
            <person name="Sullivan K.A.M."/>
            <person name="Roscito J.G."/>
            <person name="Kirilenko B.M."/>
            <person name="Davalos L.M."/>
            <person name="Corthals A.P."/>
            <person name="Power M.L."/>
            <person name="Jones G."/>
            <person name="Ransome R.D."/>
            <person name="Dechmann D.K.N."/>
            <person name="Locatelli A.G."/>
            <person name="Puechmaille S.J."/>
            <person name="Fedrigo O."/>
            <person name="Jarvis E.D."/>
            <person name="Hiller M."/>
            <person name="Vernes S.C."/>
            <person name="Myers E.W."/>
            <person name="Teeling E.C."/>
        </authorList>
    </citation>
    <scope>NUCLEOTIDE SEQUENCE [LARGE SCALE GENOMIC DNA]</scope>
    <source>
        <strain evidence="12">MMyoMyo1</strain>
        <tissue evidence="12">Flight muscle</tissue>
    </source>
</reference>
<feature type="domain" description="Centrosomal CEP44" evidence="11">
    <location>
        <begin position="5"/>
        <end position="128"/>
    </location>
</feature>
<comment type="subunit">
    <text evidence="9">Interacts with CROCC. Interacts with POC1B; the interaction is direct and recruits POC1B to centriolar microtubules. Binds to centriolar microtubules.</text>
</comment>
<evidence type="ECO:0000256" key="8">
    <source>
        <dbReference type="ARBA" id="ARBA00046235"/>
    </source>
</evidence>
<dbReference type="InterPro" id="IPR029157">
    <property type="entry name" value="CEP44_CC"/>
</dbReference>
<evidence type="ECO:0000256" key="1">
    <source>
        <dbReference type="ARBA" id="ARBA00004114"/>
    </source>
</evidence>
<dbReference type="GO" id="GO:0000922">
    <property type="term" value="C:spindle pole"/>
    <property type="evidence" value="ECO:0007669"/>
    <property type="project" value="UniProtKB-SubCell"/>
</dbReference>
<dbReference type="InterPro" id="IPR033603">
    <property type="entry name" value="CEP44"/>
</dbReference>
<evidence type="ECO:0000256" key="5">
    <source>
        <dbReference type="ARBA" id="ARBA00022490"/>
    </source>
</evidence>
<dbReference type="PANTHER" id="PTHR31477">
    <property type="entry name" value="CENTROSOMAL PROTEIN OF 44 KDA"/>
    <property type="match status" value="1"/>
</dbReference>
<keyword evidence="5" id="KW-0963">Cytoplasm</keyword>
<gene>
    <name evidence="12" type="ORF">mMyoMyo1_002671</name>
</gene>
<evidence type="ECO:0000256" key="4">
    <source>
        <dbReference type="ARBA" id="ARBA00014053"/>
    </source>
</evidence>
<dbReference type="EMBL" id="JABWUV010000006">
    <property type="protein sequence ID" value="KAF6348051.1"/>
    <property type="molecule type" value="Genomic_DNA"/>
</dbReference>
<name>A0A7J7XEC8_MYOMY</name>
<keyword evidence="7" id="KW-0206">Cytoskeleton</keyword>
<dbReference type="Pfam" id="PF15007">
    <property type="entry name" value="CEP44"/>
    <property type="match status" value="1"/>
</dbReference>
<dbReference type="GO" id="GO:0010457">
    <property type="term" value="P:centriole-centriole cohesion"/>
    <property type="evidence" value="ECO:0007669"/>
    <property type="project" value="TreeGrafter"/>
</dbReference>
<comment type="function">
    <text evidence="8">Centriole-enriched microtubule-binding protein involved in centriole biogenesis. In collaboration with CEP295 and POC1B, is required for the centriole-to-centrosome conversion by ensuring the formation of bona fide centriole wall. Functions as a linker component that maintains centrosome cohesion. Associates with CROCC and regulates its stability and localization to the centrosome.</text>
</comment>
<dbReference type="GO" id="GO:0005813">
    <property type="term" value="C:centrosome"/>
    <property type="evidence" value="ECO:0007669"/>
    <property type="project" value="TreeGrafter"/>
</dbReference>
<organism evidence="12 13">
    <name type="scientific">Myotis myotis</name>
    <name type="common">Greater mouse-eared bat</name>
    <name type="synonym">Vespertilio myotis</name>
    <dbReference type="NCBI Taxonomy" id="51298"/>
    <lineage>
        <taxon>Eukaryota</taxon>
        <taxon>Metazoa</taxon>
        <taxon>Chordata</taxon>
        <taxon>Craniata</taxon>
        <taxon>Vertebrata</taxon>
        <taxon>Euteleostomi</taxon>
        <taxon>Mammalia</taxon>
        <taxon>Eutheria</taxon>
        <taxon>Laurasiatheria</taxon>
        <taxon>Chiroptera</taxon>
        <taxon>Yangochiroptera</taxon>
        <taxon>Vespertilionidae</taxon>
        <taxon>Myotis</taxon>
    </lineage>
</organism>
<evidence type="ECO:0000256" key="9">
    <source>
        <dbReference type="ARBA" id="ARBA00046550"/>
    </source>
</evidence>
<evidence type="ECO:0000256" key="2">
    <source>
        <dbReference type="ARBA" id="ARBA00004214"/>
    </source>
</evidence>
<dbReference type="PANTHER" id="PTHR31477:SF1">
    <property type="entry name" value="CENTROSOMAL PROTEIN OF 44 KDA"/>
    <property type="match status" value="1"/>
</dbReference>
<dbReference type="VEuPathDB" id="HostDB:GeneID_118657941"/>
<dbReference type="Proteomes" id="UP000527355">
    <property type="component" value="Unassembled WGS sequence"/>
</dbReference>